<reference evidence="5 6" key="1">
    <citation type="submission" date="2017-03" db="EMBL/GenBank/DDBJ databases">
        <authorList>
            <person name="Afonso C.L."/>
            <person name="Miller P.J."/>
            <person name="Scott M.A."/>
            <person name="Spackman E."/>
            <person name="Goraichik I."/>
            <person name="Dimitrov K.M."/>
            <person name="Suarez D.L."/>
            <person name="Swayne D.E."/>
        </authorList>
    </citation>
    <scope>NUCLEOTIDE SEQUENCE [LARGE SCALE GENOMIC DNA]</scope>
    <source>
        <strain evidence="5">Genome sequencing of Nitrospira japonica strain NJ11</strain>
    </source>
</reference>
<comment type="similarity">
    <text evidence="1 4">Belongs to the bacterial histone-like protein family.</text>
</comment>
<gene>
    <name evidence="5" type="primary">hupB</name>
    <name evidence="5" type="ORF">NSJP_1457</name>
</gene>
<dbReference type="Gene3D" id="4.10.520.10">
    <property type="entry name" value="IHF-like DNA-binding proteins"/>
    <property type="match status" value="1"/>
</dbReference>
<keyword evidence="2" id="KW-0226">DNA condensation</keyword>
<dbReference type="STRING" id="1325564.NSJP_1457"/>
<accession>A0A1W1I431</accession>
<dbReference type="Proteomes" id="UP000192042">
    <property type="component" value="Chromosome I"/>
</dbReference>
<dbReference type="AlphaFoldDB" id="A0A1W1I431"/>
<evidence type="ECO:0000313" key="5">
    <source>
        <dbReference type="EMBL" id="SLM47629.1"/>
    </source>
</evidence>
<keyword evidence="6" id="KW-1185">Reference proteome</keyword>
<organism evidence="5 6">
    <name type="scientific">Nitrospira japonica</name>
    <dbReference type="NCBI Taxonomy" id="1325564"/>
    <lineage>
        <taxon>Bacteria</taxon>
        <taxon>Pseudomonadati</taxon>
        <taxon>Nitrospirota</taxon>
        <taxon>Nitrospiria</taxon>
        <taxon>Nitrospirales</taxon>
        <taxon>Nitrospiraceae</taxon>
        <taxon>Nitrospira</taxon>
    </lineage>
</organism>
<dbReference type="SUPFAM" id="SSF47729">
    <property type="entry name" value="IHF-like DNA-binding proteins"/>
    <property type="match status" value="1"/>
</dbReference>
<evidence type="ECO:0000256" key="1">
    <source>
        <dbReference type="ARBA" id="ARBA00010529"/>
    </source>
</evidence>
<dbReference type="GO" id="GO:0030527">
    <property type="term" value="F:structural constituent of chromatin"/>
    <property type="evidence" value="ECO:0007669"/>
    <property type="project" value="InterPro"/>
</dbReference>
<dbReference type="OrthoDB" id="9799835at2"/>
<dbReference type="GO" id="GO:0003677">
    <property type="term" value="F:DNA binding"/>
    <property type="evidence" value="ECO:0007669"/>
    <property type="project" value="UniProtKB-KW"/>
</dbReference>
<keyword evidence="3 5" id="KW-0238">DNA-binding</keyword>
<dbReference type="KEGG" id="nja:NSJP_1457"/>
<dbReference type="GO" id="GO:0005829">
    <property type="term" value="C:cytosol"/>
    <property type="evidence" value="ECO:0007669"/>
    <property type="project" value="TreeGrafter"/>
</dbReference>
<evidence type="ECO:0000313" key="6">
    <source>
        <dbReference type="Proteomes" id="UP000192042"/>
    </source>
</evidence>
<name>A0A1W1I431_9BACT</name>
<proteinExistence type="inferred from homology"/>
<dbReference type="EMBL" id="LT828648">
    <property type="protein sequence ID" value="SLM47629.1"/>
    <property type="molecule type" value="Genomic_DNA"/>
</dbReference>
<evidence type="ECO:0000256" key="2">
    <source>
        <dbReference type="ARBA" id="ARBA00023067"/>
    </source>
</evidence>
<evidence type="ECO:0000256" key="3">
    <source>
        <dbReference type="ARBA" id="ARBA00023125"/>
    </source>
</evidence>
<dbReference type="CDD" id="cd13831">
    <property type="entry name" value="HU"/>
    <property type="match status" value="1"/>
</dbReference>
<evidence type="ECO:0000256" key="4">
    <source>
        <dbReference type="RuleBase" id="RU003939"/>
    </source>
</evidence>
<dbReference type="Pfam" id="PF00216">
    <property type="entry name" value="Bac_DNA_binding"/>
    <property type="match status" value="1"/>
</dbReference>
<dbReference type="PANTHER" id="PTHR33175:SF3">
    <property type="entry name" value="DNA-BINDING PROTEIN HU-BETA"/>
    <property type="match status" value="1"/>
</dbReference>
<dbReference type="PANTHER" id="PTHR33175">
    <property type="entry name" value="DNA-BINDING PROTEIN HU"/>
    <property type="match status" value="1"/>
</dbReference>
<sequence length="90" mass="9486">MTKEELIAKMAASAGITKVAAGNALQAFTGAVTSSLKKGQRVSLVNFGTFTISRRKARLGRNPRTGETLRIPAAKVPKFSAGKVLKSAVR</sequence>
<dbReference type="PRINTS" id="PR01727">
    <property type="entry name" value="DNABINDINGHU"/>
</dbReference>
<protein>
    <submittedName>
        <fullName evidence="5">HU, DNA-binding transcriptional regulator, beta subunit</fullName>
    </submittedName>
</protein>
<dbReference type="GO" id="GO:0030261">
    <property type="term" value="P:chromosome condensation"/>
    <property type="evidence" value="ECO:0007669"/>
    <property type="project" value="UniProtKB-KW"/>
</dbReference>
<dbReference type="InterPro" id="IPR000119">
    <property type="entry name" value="Hist_DNA-bd"/>
</dbReference>
<dbReference type="RefSeq" id="WP_080886133.1">
    <property type="nucleotide sequence ID" value="NZ_LT828648.1"/>
</dbReference>
<dbReference type="SMART" id="SM00411">
    <property type="entry name" value="BHL"/>
    <property type="match status" value="1"/>
</dbReference>
<dbReference type="InterPro" id="IPR010992">
    <property type="entry name" value="IHF-like_DNA-bd_dom_sf"/>
</dbReference>